<dbReference type="InterPro" id="IPR043504">
    <property type="entry name" value="Peptidase_S1_PA_chymotrypsin"/>
</dbReference>
<evidence type="ECO:0000313" key="9">
    <source>
        <dbReference type="EMBL" id="ROR53210.1"/>
    </source>
</evidence>
<feature type="region of interest" description="Disordered" evidence="8">
    <location>
        <begin position="22"/>
        <end position="71"/>
    </location>
</feature>
<dbReference type="Proteomes" id="UP000275749">
    <property type="component" value="Unassembled WGS sequence"/>
</dbReference>
<evidence type="ECO:0000256" key="1">
    <source>
        <dbReference type="ARBA" id="ARBA00008764"/>
    </source>
</evidence>
<proteinExistence type="inferred from homology"/>
<keyword evidence="5 7" id="KW-0378">Hydrolase</keyword>
<dbReference type="RefSeq" id="WP_148060436.1">
    <property type="nucleotide sequence ID" value="NZ_RKHG01000001.1"/>
</dbReference>
<evidence type="ECO:0000256" key="5">
    <source>
        <dbReference type="ARBA" id="ARBA00022801"/>
    </source>
</evidence>
<organism evidence="9 10">
    <name type="scientific">Luteococcus japonicus</name>
    <dbReference type="NCBI Taxonomy" id="33984"/>
    <lineage>
        <taxon>Bacteria</taxon>
        <taxon>Bacillati</taxon>
        <taxon>Actinomycetota</taxon>
        <taxon>Actinomycetes</taxon>
        <taxon>Propionibacteriales</taxon>
        <taxon>Propionibacteriaceae</taxon>
        <taxon>Luteococcus</taxon>
    </lineage>
</organism>
<dbReference type="AlphaFoldDB" id="A0A3N1ZQN0"/>
<keyword evidence="3 7" id="KW-0645">Protease</keyword>
<evidence type="ECO:0000256" key="4">
    <source>
        <dbReference type="ARBA" id="ARBA00022729"/>
    </source>
</evidence>
<dbReference type="InterPro" id="IPR028301">
    <property type="entry name" value="V8_his_AS"/>
</dbReference>
<evidence type="ECO:0000256" key="6">
    <source>
        <dbReference type="ARBA" id="ARBA00022825"/>
    </source>
</evidence>
<dbReference type="PRINTS" id="PR00839">
    <property type="entry name" value="V8PROTEASE"/>
</dbReference>
<evidence type="ECO:0000256" key="8">
    <source>
        <dbReference type="SAM" id="MobiDB-lite"/>
    </source>
</evidence>
<dbReference type="EMBL" id="RKHG01000001">
    <property type="protein sequence ID" value="ROR53210.1"/>
    <property type="molecule type" value="Genomic_DNA"/>
</dbReference>
<accession>A0A3N1ZQN0</accession>
<dbReference type="PANTHER" id="PTHR43343">
    <property type="entry name" value="PEPTIDASE S12"/>
    <property type="match status" value="1"/>
</dbReference>
<comment type="caution">
    <text evidence="9">The sequence shown here is derived from an EMBL/GenBank/DDBJ whole genome shotgun (WGS) entry which is preliminary data.</text>
</comment>
<gene>
    <name evidence="9" type="ORF">EDD41_0341</name>
</gene>
<dbReference type="PANTHER" id="PTHR43343:SF3">
    <property type="entry name" value="PROTEASE DO-LIKE 8, CHLOROPLASTIC"/>
    <property type="match status" value="1"/>
</dbReference>
<dbReference type="InterPro" id="IPR051201">
    <property type="entry name" value="Chloro_Bact_Ser_Proteases"/>
</dbReference>
<dbReference type="InterPro" id="IPR008256">
    <property type="entry name" value="Peptidase_S1B"/>
</dbReference>
<comment type="similarity">
    <text evidence="1 7">Belongs to the peptidase S1B family.</text>
</comment>
<comment type="similarity">
    <text evidence="2">Belongs to the peptidase S1C family.</text>
</comment>
<dbReference type="InterPro" id="IPR009003">
    <property type="entry name" value="Peptidase_S1_PA"/>
</dbReference>
<dbReference type="GO" id="GO:0006508">
    <property type="term" value="P:proteolysis"/>
    <property type="evidence" value="ECO:0007669"/>
    <property type="project" value="UniProtKB-KW"/>
</dbReference>
<dbReference type="PROSITE" id="PS00672">
    <property type="entry name" value="V8_HIS"/>
    <property type="match status" value="1"/>
</dbReference>
<evidence type="ECO:0000313" key="10">
    <source>
        <dbReference type="Proteomes" id="UP000275749"/>
    </source>
</evidence>
<keyword evidence="6 7" id="KW-0720">Serine protease</keyword>
<keyword evidence="4" id="KW-0732">Signal</keyword>
<name>A0A3N1ZQN0_9ACTN</name>
<dbReference type="Gene3D" id="2.40.10.10">
    <property type="entry name" value="Trypsin-like serine proteases"/>
    <property type="match status" value="2"/>
</dbReference>
<evidence type="ECO:0000256" key="2">
    <source>
        <dbReference type="ARBA" id="ARBA00010541"/>
    </source>
</evidence>
<evidence type="ECO:0000256" key="7">
    <source>
        <dbReference type="RuleBase" id="RU004296"/>
    </source>
</evidence>
<dbReference type="GO" id="GO:0008236">
    <property type="term" value="F:serine-type peptidase activity"/>
    <property type="evidence" value="ECO:0007669"/>
    <property type="project" value="UniProtKB-KW"/>
</dbReference>
<dbReference type="PROSITE" id="PS51257">
    <property type="entry name" value="PROKAR_LIPOPROTEIN"/>
    <property type="match status" value="1"/>
</dbReference>
<feature type="compositionally biased region" description="Pro residues" evidence="8">
    <location>
        <begin position="54"/>
        <end position="64"/>
    </location>
</feature>
<protein>
    <recommendedName>
        <fullName evidence="7">Serine protease</fullName>
        <ecNumber evidence="7">3.4.21.-</ecNumber>
    </recommendedName>
</protein>
<dbReference type="Pfam" id="PF13365">
    <property type="entry name" value="Trypsin_2"/>
    <property type="match status" value="1"/>
</dbReference>
<dbReference type="SUPFAM" id="SSF50494">
    <property type="entry name" value="Trypsin-like serine proteases"/>
    <property type="match status" value="1"/>
</dbReference>
<sequence>MTSRGTGIITLACALAVAGCSGGGETEQATTEGSAQASASPSAQGSSTASTSPTPTPPPTPVAPPASATPLAGKDASALVRIQVNNCTAMTQGTGFFVGPDTVVTSGHLFDKASSISVHSASGVVRGALLERDAATGVAVVKVLPTGDGGKLTGAPLPVSAKDPQPSSPVRMLGLPTGRDAHQAKGTVKALDQQATVAENSLSGLVSHDANAQPGVSGAPLLDAAGKVVAMELSTTDDGAGEQHAVPAQAISTVIKQAGSAKPQKLAKCVESGPPSMTSIHPDAPSIKTALTRYLWGLSYPTETDETGFTGKQVAWQGLDPSLQKKHGTADKFIASFKGAKAGAANVDNLEIADQFTDTLLWTVQMEGPGKACRVHHQRVTLSSAPGRWVVKDVTDTEAPRSC</sequence>
<reference evidence="9 10" key="1">
    <citation type="submission" date="2018-11" db="EMBL/GenBank/DDBJ databases">
        <title>Sequencing the genomes of 1000 actinobacteria strains.</title>
        <authorList>
            <person name="Klenk H.-P."/>
        </authorList>
    </citation>
    <scope>NUCLEOTIDE SEQUENCE [LARGE SCALE GENOMIC DNA]</scope>
    <source>
        <strain evidence="9 10">DSM 10546</strain>
    </source>
</reference>
<dbReference type="EC" id="3.4.21.-" evidence="7"/>
<feature type="compositionally biased region" description="Low complexity" evidence="8">
    <location>
        <begin position="26"/>
        <end position="53"/>
    </location>
</feature>
<evidence type="ECO:0000256" key="3">
    <source>
        <dbReference type="ARBA" id="ARBA00022670"/>
    </source>
</evidence>